<dbReference type="Gene3D" id="3.40.50.1820">
    <property type="entry name" value="alpha/beta hydrolase"/>
    <property type="match status" value="1"/>
</dbReference>
<dbReference type="Pfam" id="PF00561">
    <property type="entry name" value="Abhydrolase_1"/>
    <property type="match status" value="1"/>
</dbReference>
<keyword evidence="4" id="KW-1185">Reference proteome</keyword>
<dbReference type="Gene3D" id="1.20.1440.110">
    <property type="entry name" value="acylaminoacyl peptidase"/>
    <property type="match status" value="1"/>
</dbReference>
<dbReference type="EMBL" id="QJJQ01000015">
    <property type="protein sequence ID" value="PXW83554.1"/>
    <property type="molecule type" value="Genomic_DNA"/>
</dbReference>
<dbReference type="SUPFAM" id="SSF53474">
    <property type="entry name" value="alpha/beta-Hydrolases"/>
    <property type="match status" value="1"/>
</dbReference>
<proteinExistence type="inferred from homology"/>
<evidence type="ECO:0000313" key="4">
    <source>
        <dbReference type="Proteomes" id="UP000247978"/>
    </source>
</evidence>
<evidence type="ECO:0000313" key="3">
    <source>
        <dbReference type="EMBL" id="PXW83554.1"/>
    </source>
</evidence>
<evidence type="ECO:0000259" key="2">
    <source>
        <dbReference type="Pfam" id="PF00561"/>
    </source>
</evidence>
<feature type="domain" description="AB hydrolase-1" evidence="2">
    <location>
        <begin position="127"/>
        <end position="332"/>
    </location>
</feature>
<comment type="caution">
    <text evidence="3">The sequence shown here is derived from an EMBL/GenBank/DDBJ whole genome shotgun (WGS) entry which is preliminary data.</text>
</comment>
<organism evidence="3 4">
    <name type="scientific">Pseudogracilibacillus auburnensis</name>
    <dbReference type="NCBI Taxonomy" id="1494959"/>
    <lineage>
        <taxon>Bacteria</taxon>
        <taxon>Bacillati</taxon>
        <taxon>Bacillota</taxon>
        <taxon>Bacilli</taxon>
        <taxon>Bacillales</taxon>
        <taxon>Bacillaceae</taxon>
        <taxon>Pseudogracilibacillus</taxon>
    </lineage>
</organism>
<reference evidence="3 4" key="1">
    <citation type="submission" date="2018-05" db="EMBL/GenBank/DDBJ databases">
        <title>Genomic Encyclopedia of Type Strains, Phase IV (KMG-IV): sequencing the most valuable type-strain genomes for metagenomic binning, comparative biology and taxonomic classification.</title>
        <authorList>
            <person name="Goeker M."/>
        </authorList>
    </citation>
    <scope>NUCLEOTIDE SEQUENCE [LARGE SCALE GENOMIC DNA]</scope>
    <source>
        <strain evidence="3 4">DSM 28556</strain>
    </source>
</reference>
<accession>A0A2V3VQX5</accession>
<evidence type="ECO:0000256" key="1">
    <source>
        <dbReference type="ARBA" id="ARBA00038115"/>
    </source>
</evidence>
<name>A0A2V3VQX5_9BACI</name>
<dbReference type="OrthoDB" id="9812921at2"/>
<dbReference type="RefSeq" id="WP_110396752.1">
    <property type="nucleotide sequence ID" value="NZ_JBHUHB010000001.1"/>
</dbReference>
<dbReference type="PANTHER" id="PTHR22946:SF12">
    <property type="entry name" value="CONIDIAL PIGMENT BIOSYNTHESIS PROTEIN AYG1 (AFU_ORTHOLOGUE AFUA_2G17550)"/>
    <property type="match status" value="1"/>
</dbReference>
<dbReference type="AlphaFoldDB" id="A0A2V3VQX5"/>
<comment type="similarity">
    <text evidence="1">Belongs to the AB hydrolase superfamily. FUS2 hydrolase family.</text>
</comment>
<protein>
    <submittedName>
        <fullName evidence="3">Pimeloyl-ACP methyl ester carboxylesterase</fullName>
    </submittedName>
</protein>
<dbReference type="InterPro" id="IPR050261">
    <property type="entry name" value="FrsA_esterase"/>
</dbReference>
<dbReference type="InterPro" id="IPR000073">
    <property type="entry name" value="AB_hydrolase_1"/>
</dbReference>
<dbReference type="InterPro" id="IPR029058">
    <property type="entry name" value="AB_hydrolase_fold"/>
</dbReference>
<dbReference type="Proteomes" id="UP000247978">
    <property type="component" value="Unassembled WGS sequence"/>
</dbReference>
<sequence>MTFENIFDDVNFNYQANRVLSHGDIACKKEEIYSISRKIVDTETWYEQWRNIAEVAEKEKRYIHSMYYYRMAEFMLKDNRPEKDIMYRKMMEMFEKGNSSIEKHKVPYKNGYIPCLSLGSQSSGKTLLIHGGYDSFIEEFYPICHLFIKAGYHILLFEGEGQGETLRQHMKFNEQWENTVGAILDWFKVDQAALMGISWGGFLALRAAAFEKRITHVISFGGCYDGLDVQFSLMRQPIKIVFKLLFHGKFEKTINRLVKSKMKKDPLADWALSHGMYITGTKTPYEFYRSIKKHTLKGLLHKIDQKVLLLAGEQDHYIPLWQHDHLTDHLSHADVTSRLFTEEEGGEQHCQVGNYELALEYILTWLRENY</sequence>
<dbReference type="PANTHER" id="PTHR22946">
    <property type="entry name" value="DIENELACTONE HYDROLASE DOMAIN-CONTAINING PROTEIN-RELATED"/>
    <property type="match status" value="1"/>
</dbReference>
<gene>
    <name evidence="3" type="ORF">DFR56_11522</name>
</gene>